<dbReference type="InterPro" id="IPR008920">
    <property type="entry name" value="TF_FadR/GntR_C"/>
</dbReference>
<keyword evidence="6" id="KW-1185">Reference proteome</keyword>
<dbReference type="Proteomes" id="UP000319014">
    <property type="component" value="Unassembled WGS sequence"/>
</dbReference>
<dbReference type="InterPro" id="IPR011711">
    <property type="entry name" value="GntR_C"/>
</dbReference>
<dbReference type="SMART" id="SM00895">
    <property type="entry name" value="FCD"/>
    <property type="match status" value="1"/>
</dbReference>
<dbReference type="InterPro" id="IPR000524">
    <property type="entry name" value="Tscrpt_reg_HTH_GntR"/>
</dbReference>
<dbReference type="SMART" id="SM00345">
    <property type="entry name" value="HTH_GNTR"/>
    <property type="match status" value="1"/>
</dbReference>
<organism evidence="5 6">
    <name type="scientific">Paracoccus laeviglucosivorans</name>
    <dbReference type="NCBI Taxonomy" id="1197861"/>
    <lineage>
        <taxon>Bacteria</taxon>
        <taxon>Pseudomonadati</taxon>
        <taxon>Pseudomonadota</taxon>
        <taxon>Alphaproteobacteria</taxon>
        <taxon>Rhodobacterales</taxon>
        <taxon>Paracoccaceae</taxon>
        <taxon>Paracoccus</taxon>
    </lineage>
</organism>
<proteinExistence type="predicted"/>
<evidence type="ECO:0000313" key="6">
    <source>
        <dbReference type="Proteomes" id="UP000319014"/>
    </source>
</evidence>
<dbReference type="PRINTS" id="PR00035">
    <property type="entry name" value="HTHGNTR"/>
</dbReference>
<keyword evidence="2" id="KW-0238">DNA-binding</keyword>
<name>A0A521FJX7_9RHOB</name>
<dbReference type="GO" id="GO:0003677">
    <property type="term" value="F:DNA binding"/>
    <property type="evidence" value="ECO:0007669"/>
    <property type="project" value="UniProtKB-KW"/>
</dbReference>
<dbReference type="Gene3D" id="1.10.10.10">
    <property type="entry name" value="Winged helix-like DNA-binding domain superfamily/Winged helix DNA-binding domain"/>
    <property type="match status" value="1"/>
</dbReference>
<dbReference type="PROSITE" id="PS50949">
    <property type="entry name" value="HTH_GNTR"/>
    <property type="match status" value="1"/>
</dbReference>
<dbReference type="PANTHER" id="PTHR43537:SF5">
    <property type="entry name" value="UXU OPERON TRANSCRIPTIONAL REGULATOR"/>
    <property type="match status" value="1"/>
</dbReference>
<dbReference type="CDD" id="cd07377">
    <property type="entry name" value="WHTH_GntR"/>
    <property type="match status" value="1"/>
</dbReference>
<dbReference type="Gene3D" id="1.20.120.530">
    <property type="entry name" value="GntR ligand-binding domain-like"/>
    <property type="match status" value="1"/>
</dbReference>
<dbReference type="SUPFAM" id="SSF46785">
    <property type="entry name" value="Winged helix' DNA-binding domain"/>
    <property type="match status" value="1"/>
</dbReference>
<dbReference type="Pfam" id="PF00392">
    <property type="entry name" value="GntR"/>
    <property type="match status" value="1"/>
</dbReference>
<dbReference type="PANTHER" id="PTHR43537">
    <property type="entry name" value="TRANSCRIPTIONAL REGULATOR, GNTR FAMILY"/>
    <property type="match status" value="1"/>
</dbReference>
<feature type="domain" description="HTH gntR-type" evidence="4">
    <location>
        <begin position="6"/>
        <end position="74"/>
    </location>
</feature>
<evidence type="ECO:0000259" key="4">
    <source>
        <dbReference type="PROSITE" id="PS50949"/>
    </source>
</evidence>
<reference evidence="5 6" key="1">
    <citation type="submission" date="2017-05" db="EMBL/GenBank/DDBJ databases">
        <authorList>
            <person name="Varghese N."/>
            <person name="Submissions S."/>
        </authorList>
    </citation>
    <scope>NUCLEOTIDE SEQUENCE [LARGE SCALE GENOMIC DNA]</scope>
    <source>
        <strain evidence="5 6">DSM 100094</strain>
    </source>
</reference>
<dbReference type="Pfam" id="PF07729">
    <property type="entry name" value="FCD"/>
    <property type="match status" value="1"/>
</dbReference>
<dbReference type="OrthoDB" id="9028214at2"/>
<evidence type="ECO:0000313" key="5">
    <source>
        <dbReference type="EMBL" id="SMO96334.1"/>
    </source>
</evidence>
<dbReference type="EMBL" id="FXTK01000024">
    <property type="protein sequence ID" value="SMO96334.1"/>
    <property type="molecule type" value="Genomic_DNA"/>
</dbReference>
<gene>
    <name evidence="5" type="ORF">SAMN06265221_12424</name>
</gene>
<keyword evidence="1" id="KW-0805">Transcription regulation</keyword>
<evidence type="ECO:0000256" key="2">
    <source>
        <dbReference type="ARBA" id="ARBA00023125"/>
    </source>
</evidence>
<dbReference type="GO" id="GO:0003700">
    <property type="term" value="F:DNA-binding transcription factor activity"/>
    <property type="evidence" value="ECO:0007669"/>
    <property type="project" value="InterPro"/>
</dbReference>
<sequence length="233" mass="25484">MRIAIPAKAQTVLKTLREDIASGRYAPGQKLPSEAQLINTFGVKRHVVRKAVDLLRNEGLIVSHQGAGVFVSNEPEVAVVDSQADLAVVLELSEFRLAVETEAAALAAIRRSPAQEEEIFYRHRVFGDLLKAGQPTFGADLALHKAIAQATNNRQFSDFIYASGSMMVPQMALNPVEDAMAQDPARLAEIHQEHARIVSAIGASDSEQAGKAMRAHLQNSLHRYRRVLTSVEK</sequence>
<protein>
    <submittedName>
        <fullName evidence="5">Transcriptional regulator, GntR family</fullName>
    </submittedName>
</protein>
<dbReference type="RefSeq" id="WP_142664647.1">
    <property type="nucleotide sequence ID" value="NZ_FXTK01000024.1"/>
</dbReference>
<evidence type="ECO:0000256" key="1">
    <source>
        <dbReference type="ARBA" id="ARBA00023015"/>
    </source>
</evidence>
<dbReference type="SUPFAM" id="SSF48008">
    <property type="entry name" value="GntR ligand-binding domain-like"/>
    <property type="match status" value="1"/>
</dbReference>
<evidence type="ECO:0000256" key="3">
    <source>
        <dbReference type="ARBA" id="ARBA00023163"/>
    </source>
</evidence>
<keyword evidence="3" id="KW-0804">Transcription</keyword>
<dbReference type="InterPro" id="IPR036388">
    <property type="entry name" value="WH-like_DNA-bd_sf"/>
</dbReference>
<accession>A0A521FJX7</accession>
<dbReference type="AlphaFoldDB" id="A0A521FJX7"/>
<dbReference type="InterPro" id="IPR036390">
    <property type="entry name" value="WH_DNA-bd_sf"/>
</dbReference>